<dbReference type="GO" id="GO:0030833">
    <property type="term" value="P:regulation of actin filament polymerization"/>
    <property type="evidence" value="ECO:0007669"/>
    <property type="project" value="TreeGrafter"/>
</dbReference>
<dbReference type="PANTHER" id="PTHR10829">
    <property type="entry name" value="CORTACTIN AND DREBRIN"/>
    <property type="match status" value="1"/>
</dbReference>
<dbReference type="GO" id="GO:0030027">
    <property type="term" value="C:lamellipodium"/>
    <property type="evidence" value="ECO:0007669"/>
    <property type="project" value="TreeGrafter"/>
</dbReference>
<feature type="compositionally biased region" description="Polar residues" evidence="1">
    <location>
        <begin position="440"/>
        <end position="450"/>
    </location>
</feature>
<dbReference type="GO" id="GO:0030425">
    <property type="term" value="C:dendrite"/>
    <property type="evidence" value="ECO:0007669"/>
    <property type="project" value="TreeGrafter"/>
</dbReference>
<dbReference type="Pfam" id="PF00241">
    <property type="entry name" value="Cofilin_ADF"/>
    <property type="match status" value="1"/>
</dbReference>
<name>Q4SQ08_TETNG</name>
<feature type="region of interest" description="Disordered" evidence="1">
    <location>
        <begin position="137"/>
        <end position="159"/>
    </location>
</feature>
<dbReference type="Gene3D" id="3.40.20.10">
    <property type="entry name" value="Severin"/>
    <property type="match status" value="1"/>
</dbReference>
<dbReference type="PANTHER" id="PTHR10829:SF1">
    <property type="entry name" value="DREBRIN"/>
    <property type="match status" value="1"/>
</dbReference>
<dbReference type="GO" id="GO:0051015">
    <property type="term" value="F:actin filament binding"/>
    <property type="evidence" value="ECO:0007669"/>
    <property type="project" value="TreeGrafter"/>
</dbReference>
<dbReference type="InterPro" id="IPR029006">
    <property type="entry name" value="ADF-H/Gelsolin-like_dom_sf"/>
</dbReference>
<dbReference type="InterPro" id="IPR002108">
    <property type="entry name" value="ADF-H"/>
</dbReference>
<dbReference type="GO" id="GO:0098974">
    <property type="term" value="P:postsynaptic actin cytoskeleton organization"/>
    <property type="evidence" value="ECO:0007669"/>
    <property type="project" value="TreeGrafter"/>
</dbReference>
<gene>
    <name evidence="3" type="ORF">GSTENG00014577001</name>
</gene>
<accession>Q4SQ08</accession>
<dbReference type="GO" id="GO:0045773">
    <property type="term" value="P:positive regulation of axon extension"/>
    <property type="evidence" value="ECO:0007669"/>
    <property type="project" value="TreeGrafter"/>
</dbReference>
<evidence type="ECO:0000259" key="2">
    <source>
        <dbReference type="PROSITE" id="PS51263"/>
    </source>
</evidence>
<dbReference type="KEGG" id="tng:GSTEN00014577G001"/>
<evidence type="ECO:0000256" key="1">
    <source>
        <dbReference type="SAM" id="MobiDB-lite"/>
    </source>
</evidence>
<feature type="non-terminal residue" evidence="3">
    <location>
        <position position="679"/>
    </location>
</feature>
<feature type="region of interest" description="Disordered" evidence="1">
    <location>
        <begin position="270"/>
        <end position="291"/>
    </location>
</feature>
<dbReference type="PROSITE" id="PS51263">
    <property type="entry name" value="ADF_H"/>
    <property type="match status" value="1"/>
</dbReference>
<dbReference type="SUPFAM" id="SSF55753">
    <property type="entry name" value="Actin depolymerizing proteins"/>
    <property type="match status" value="1"/>
</dbReference>
<dbReference type="GO" id="GO:0030864">
    <property type="term" value="C:cortical actin cytoskeleton"/>
    <property type="evidence" value="ECO:0007669"/>
    <property type="project" value="TreeGrafter"/>
</dbReference>
<dbReference type="GO" id="GO:0014069">
    <property type="term" value="C:postsynaptic density"/>
    <property type="evidence" value="ECO:0007669"/>
    <property type="project" value="TreeGrafter"/>
</dbReference>
<dbReference type="GO" id="GO:0045211">
    <property type="term" value="C:postsynaptic membrane"/>
    <property type="evidence" value="ECO:0007669"/>
    <property type="project" value="TreeGrafter"/>
</dbReference>
<reference evidence="3" key="1">
    <citation type="journal article" date="2004" name="Nature">
        <title>Genome duplication in the teleost fish Tetraodon nigroviridis reveals the early vertebrate proto-karyotype.</title>
        <authorList>
            <person name="Jaillon O."/>
            <person name="Aury J.-M."/>
            <person name="Brunet F."/>
            <person name="Petit J.-L."/>
            <person name="Stange-Thomann N."/>
            <person name="Mauceli E."/>
            <person name="Bouneau L."/>
            <person name="Fischer C."/>
            <person name="Ozouf-Costaz C."/>
            <person name="Bernot A."/>
            <person name="Nicaud S."/>
            <person name="Jaffe D."/>
            <person name="Fisher S."/>
            <person name="Lutfalla G."/>
            <person name="Dossat C."/>
            <person name="Segurens B."/>
            <person name="Dasilva C."/>
            <person name="Salanoubat M."/>
            <person name="Levy M."/>
            <person name="Boudet N."/>
            <person name="Castellano S."/>
            <person name="Anthouard V."/>
            <person name="Jubin C."/>
            <person name="Castelli V."/>
            <person name="Katinka M."/>
            <person name="Vacherie B."/>
            <person name="Biemont C."/>
            <person name="Skalli Z."/>
            <person name="Cattolico L."/>
            <person name="Poulain J."/>
            <person name="De Berardinis V."/>
            <person name="Cruaud C."/>
            <person name="Duprat S."/>
            <person name="Brottier P."/>
            <person name="Coutanceau J.-P."/>
            <person name="Gouzy J."/>
            <person name="Parra G."/>
            <person name="Lardier G."/>
            <person name="Chapple C."/>
            <person name="McKernan K.J."/>
            <person name="McEwan P."/>
            <person name="Bosak S."/>
            <person name="Kellis M."/>
            <person name="Volff J.-N."/>
            <person name="Guigo R."/>
            <person name="Zody M.C."/>
            <person name="Mesirov J."/>
            <person name="Lindblad-Toh K."/>
            <person name="Birren B."/>
            <person name="Nusbaum C."/>
            <person name="Kahn D."/>
            <person name="Robinson-Rechavi M."/>
            <person name="Laudet V."/>
            <person name="Schachter V."/>
            <person name="Quetier F."/>
            <person name="Saurin W."/>
            <person name="Scarpelli C."/>
            <person name="Wincker P."/>
            <person name="Lander E.S."/>
            <person name="Weissenbach J."/>
            <person name="Roest Crollius H."/>
        </authorList>
    </citation>
    <scope>NUCLEOTIDE SEQUENCE [LARGE SCALE GENOMIC DNA]</scope>
</reference>
<feature type="region of interest" description="Disordered" evidence="1">
    <location>
        <begin position="186"/>
        <end position="223"/>
    </location>
</feature>
<sequence length="679" mass="75719">GGLAEITLTFDSGRVMYGFCSLKEPNATLPRYILINWVGEDVPDARKCACASHVATIADFFQGVEVTVNASSLDDIDPAAIAQRLVNGTAVVASPVLSRLRTREDEHPDVGTVYEKTDAQVEMKKINREEFWEQAKREEEMRKEEEKKKAAEERQRYEEERMELERIEQENREKRYREREQQIEEHRKKLQEEEEAKERLRSQTTLVGDRAEPGGPPAGQEGVGATQLPRLRAQSVCVCVCFQEAKAIIAQRSDNPREFFKKKERAMASSVDASPVSMHRTGKETAGRKERGMMLARTRAPVTSSWALKLFVLLCQSSLVSPPPQSPRPISGLCQATFPDIWRLTGFLSPSFSFRPRTAPPLLPAERPRPDDEASTERNVAAVSPIPKIVTTAIKEDWRDEEDCRDGWDAAPNPEQKPLLEESTPTKPVQSVAPQVREAPSSSAWESGSDNLLELWDGGTEPPASKASDPADLMDDVSQDQAPPSSAASAAKPRSLLSFDEMMDGTLCSGPEDEPASLVDLTAPDQMTLSYQHALQHAAGEELDDGQLLMTNGETLLKEGTQVRFWTSKAPSSQVCHPFLCVHRRARDILANRRRKSSANRKSPRPNLHQSFITSHQVGRFQLFSVRFLQNCARLCFGEFCSQRPPGGARVALNARLLLSSEIDITCWDTDPVVDDEDD</sequence>
<dbReference type="OrthoDB" id="5971719at2759"/>
<feature type="region of interest" description="Disordered" evidence="1">
    <location>
        <begin position="357"/>
        <end position="496"/>
    </location>
</feature>
<feature type="domain" description="ADF-H" evidence="2">
    <location>
        <begin position="1"/>
        <end position="86"/>
    </location>
</feature>
<evidence type="ECO:0000313" key="3">
    <source>
        <dbReference type="EMBL" id="CAF97274.1"/>
    </source>
</evidence>
<feature type="compositionally biased region" description="Basic and acidic residues" evidence="1">
    <location>
        <begin position="366"/>
        <end position="376"/>
    </location>
</feature>
<dbReference type="GO" id="GO:0030427">
    <property type="term" value="C:site of polarized growth"/>
    <property type="evidence" value="ECO:0007669"/>
    <property type="project" value="TreeGrafter"/>
</dbReference>
<dbReference type="GO" id="GO:0061003">
    <property type="term" value="P:positive regulation of dendritic spine morphogenesis"/>
    <property type="evidence" value="ECO:0007669"/>
    <property type="project" value="TreeGrafter"/>
</dbReference>
<feature type="non-terminal residue" evidence="3">
    <location>
        <position position="1"/>
    </location>
</feature>
<feature type="compositionally biased region" description="Basic and acidic residues" evidence="1">
    <location>
        <begin position="281"/>
        <end position="291"/>
    </location>
</feature>
<feature type="compositionally biased region" description="Polar residues" evidence="1">
    <location>
        <begin position="423"/>
        <end position="433"/>
    </location>
</feature>
<feature type="compositionally biased region" description="Basic and acidic residues" evidence="1">
    <location>
        <begin position="186"/>
        <end position="201"/>
    </location>
</feature>
<dbReference type="AlphaFoldDB" id="Q4SQ08"/>
<proteinExistence type="predicted"/>
<dbReference type="EMBL" id="CAAE01014536">
    <property type="protein sequence ID" value="CAF97274.1"/>
    <property type="molecule type" value="Genomic_DNA"/>
</dbReference>
<protein>
    <submittedName>
        <fullName evidence="3">(spotted green pufferfish) hypothetical protein</fullName>
    </submittedName>
</protein>
<dbReference type="GO" id="GO:0048812">
    <property type="term" value="P:neuron projection morphogenesis"/>
    <property type="evidence" value="ECO:0007669"/>
    <property type="project" value="TreeGrafter"/>
</dbReference>
<organism evidence="3">
    <name type="scientific">Tetraodon nigroviridis</name>
    <name type="common">Spotted green pufferfish</name>
    <name type="synonym">Chelonodon nigroviridis</name>
    <dbReference type="NCBI Taxonomy" id="99883"/>
    <lineage>
        <taxon>Eukaryota</taxon>
        <taxon>Metazoa</taxon>
        <taxon>Chordata</taxon>
        <taxon>Craniata</taxon>
        <taxon>Vertebrata</taxon>
        <taxon>Euteleostomi</taxon>
        <taxon>Actinopterygii</taxon>
        <taxon>Neopterygii</taxon>
        <taxon>Teleostei</taxon>
        <taxon>Neoteleostei</taxon>
        <taxon>Acanthomorphata</taxon>
        <taxon>Eupercaria</taxon>
        <taxon>Tetraodontiformes</taxon>
        <taxon>Tetradontoidea</taxon>
        <taxon>Tetraodontidae</taxon>
        <taxon>Tetraodon</taxon>
    </lineage>
</organism>
<dbReference type="GO" id="GO:0005884">
    <property type="term" value="C:actin filament"/>
    <property type="evidence" value="ECO:0007669"/>
    <property type="project" value="TreeGrafter"/>
</dbReference>
<reference evidence="3" key="2">
    <citation type="submission" date="2004-02" db="EMBL/GenBank/DDBJ databases">
        <authorList>
            <consortium name="Genoscope"/>
            <consortium name="Whitehead Institute Centre for Genome Research"/>
        </authorList>
    </citation>
    <scope>NUCLEOTIDE SEQUENCE</scope>
</reference>
<comment type="caution">
    <text evidence="3">The sequence shown here is derived from an EMBL/GenBank/DDBJ whole genome shotgun (WGS) entry which is preliminary data.</text>
</comment>
<feature type="compositionally biased region" description="Low complexity" evidence="1">
    <location>
        <begin position="482"/>
        <end position="496"/>
    </location>
</feature>